<dbReference type="PANTHER" id="PTHR42988:SF2">
    <property type="entry name" value="CYCLIC NUCLEOTIDE PHOSPHODIESTERASE CBUA0032-RELATED"/>
    <property type="match status" value="1"/>
</dbReference>
<dbReference type="Gene3D" id="3.60.21.10">
    <property type="match status" value="1"/>
</dbReference>
<dbReference type="InterPro" id="IPR004843">
    <property type="entry name" value="Calcineurin-like_PHP"/>
</dbReference>
<dbReference type="OrthoDB" id="651281at2"/>
<reference evidence="6 7" key="1">
    <citation type="submission" date="2015-12" db="EMBL/GenBank/DDBJ databases">
        <title>Genome sequence of Thalassospira lucentensis MCCC 1A02072.</title>
        <authorList>
            <person name="Lu L."/>
            <person name="Lai Q."/>
            <person name="Shao Z."/>
            <person name="Qian P."/>
        </authorList>
    </citation>
    <scope>NUCLEOTIDE SEQUENCE [LARGE SCALE GENOMIC DNA]</scope>
    <source>
        <strain evidence="6 7">MCCC 1A02072</strain>
    </source>
</reference>
<keyword evidence="2" id="KW-0378">Hydrolase</keyword>
<dbReference type="RefSeq" id="WP_062953277.1">
    <property type="nucleotide sequence ID" value="NZ_LPVY01000024.1"/>
</dbReference>
<evidence type="ECO:0000259" key="5">
    <source>
        <dbReference type="Pfam" id="PF00149"/>
    </source>
</evidence>
<evidence type="ECO:0000256" key="2">
    <source>
        <dbReference type="ARBA" id="ARBA00022801"/>
    </source>
</evidence>
<gene>
    <name evidence="6" type="ORF">AUP42_06885</name>
</gene>
<evidence type="ECO:0000256" key="4">
    <source>
        <dbReference type="ARBA" id="ARBA00025742"/>
    </source>
</evidence>
<evidence type="ECO:0000256" key="1">
    <source>
        <dbReference type="ARBA" id="ARBA00022723"/>
    </source>
</evidence>
<protein>
    <submittedName>
        <fullName evidence="6">Metallophosphoesterase</fullName>
    </submittedName>
</protein>
<name>A0A154L070_9PROT</name>
<dbReference type="AlphaFoldDB" id="A0A154L070"/>
<dbReference type="EMBL" id="LPVY01000024">
    <property type="protein sequence ID" value="KZB61005.1"/>
    <property type="molecule type" value="Genomic_DNA"/>
</dbReference>
<keyword evidence="1" id="KW-0479">Metal-binding</keyword>
<dbReference type="InterPro" id="IPR026575">
    <property type="entry name" value="GpdQ/CpdA-like"/>
</dbReference>
<comment type="caution">
    <text evidence="6">The sequence shown here is derived from an EMBL/GenBank/DDBJ whole genome shotgun (WGS) entry which is preliminary data.</text>
</comment>
<evidence type="ECO:0000256" key="3">
    <source>
        <dbReference type="ARBA" id="ARBA00023004"/>
    </source>
</evidence>
<dbReference type="InterPro" id="IPR029052">
    <property type="entry name" value="Metallo-depent_PP-like"/>
</dbReference>
<dbReference type="CDD" id="cd07402">
    <property type="entry name" value="MPP_GpdQ"/>
    <property type="match status" value="1"/>
</dbReference>
<organism evidence="6 7">
    <name type="scientific">Thalassospira lucentensis</name>
    <dbReference type="NCBI Taxonomy" id="168935"/>
    <lineage>
        <taxon>Bacteria</taxon>
        <taxon>Pseudomonadati</taxon>
        <taxon>Pseudomonadota</taxon>
        <taxon>Alphaproteobacteria</taxon>
        <taxon>Rhodospirillales</taxon>
        <taxon>Thalassospiraceae</taxon>
        <taxon>Thalassospira</taxon>
    </lineage>
</organism>
<dbReference type="InterPro" id="IPR050884">
    <property type="entry name" value="CNP_phosphodiesterase-III"/>
</dbReference>
<dbReference type="GO" id="GO:0004112">
    <property type="term" value="F:cyclic-nucleotide phosphodiesterase activity"/>
    <property type="evidence" value="ECO:0007669"/>
    <property type="project" value="InterPro"/>
</dbReference>
<evidence type="ECO:0000313" key="7">
    <source>
        <dbReference type="Proteomes" id="UP000076335"/>
    </source>
</evidence>
<comment type="similarity">
    <text evidence="4">Belongs to the cyclic nucleotide phosphodiesterase class-III family.</text>
</comment>
<proteinExistence type="inferred from homology"/>
<sequence>MKFIHLSDTHLLAHDDLSRPPHSGETLRAVIAEINEYHADAAICVITGDITHHGRPEQYDHAVELFATLAMPFIMIPGNHDIREPMLAAFPDTPRDENGFINHGQTIGGIRFVMLDTIVPDAHHGTLCDARLDWLKRELASHRDLPTFLFMHHPPLDMGLPFLDSIRMDADAELAAILKDNPQVRHIFLGHLHRPGNGIWQGIPFNVGGSSQKGEPLDMRHEKEEELVERAPLKPMFGIVLADPSGNVRYHYETVPFE</sequence>
<accession>A0A154L070</accession>
<feature type="domain" description="Calcineurin-like phosphoesterase" evidence="5">
    <location>
        <begin position="1"/>
        <end position="195"/>
    </location>
</feature>
<dbReference type="Pfam" id="PF00149">
    <property type="entry name" value="Metallophos"/>
    <property type="match status" value="1"/>
</dbReference>
<dbReference type="GO" id="GO:0046872">
    <property type="term" value="F:metal ion binding"/>
    <property type="evidence" value="ECO:0007669"/>
    <property type="project" value="UniProtKB-KW"/>
</dbReference>
<dbReference type="Proteomes" id="UP000076335">
    <property type="component" value="Unassembled WGS sequence"/>
</dbReference>
<keyword evidence="3" id="KW-0408">Iron</keyword>
<evidence type="ECO:0000313" key="6">
    <source>
        <dbReference type="EMBL" id="KZB61005.1"/>
    </source>
</evidence>
<dbReference type="PANTHER" id="PTHR42988">
    <property type="entry name" value="PHOSPHOHYDROLASE"/>
    <property type="match status" value="1"/>
</dbReference>
<dbReference type="SUPFAM" id="SSF56300">
    <property type="entry name" value="Metallo-dependent phosphatases"/>
    <property type="match status" value="1"/>
</dbReference>